<evidence type="ECO:0000256" key="3">
    <source>
        <dbReference type="PROSITE-ProRule" id="PRU00023"/>
    </source>
</evidence>
<dbReference type="Gene3D" id="1.25.40.20">
    <property type="entry name" value="Ankyrin repeat-containing domain"/>
    <property type="match status" value="1"/>
</dbReference>
<evidence type="ECO:0000256" key="1">
    <source>
        <dbReference type="ARBA" id="ARBA00022737"/>
    </source>
</evidence>
<protein>
    <recommendedName>
        <fullName evidence="6">Ankyrin</fullName>
    </recommendedName>
</protein>
<reference evidence="4" key="2">
    <citation type="journal article" date="2016" name="Fungal Biol.">
        <title>Ochratoxin A production by Penicillium thymicola.</title>
        <authorList>
            <person name="Nguyen H.D.T."/>
            <person name="McMullin D.R."/>
            <person name="Ponomareva E."/>
            <person name="Riley R."/>
            <person name="Pomraning K.R."/>
            <person name="Baker S.E."/>
            <person name="Seifert K.A."/>
        </authorList>
    </citation>
    <scope>NUCLEOTIDE SEQUENCE</scope>
    <source>
        <strain evidence="4">DAOM 180753</strain>
    </source>
</reference>
<keyword evidence="2 3" id="KW-0040">ANK repeat</keyword>
<dbReference type="PROSITE" id="PS50297">
    <property type="entry name" value="ANK_REP_REGION"/>
    <property type="match status" value="1"/>
</dbReference>
<evidence type="ECO:0000256" key="2">
    <source>
        <dbReference type="ARBA" id="ARBA00023043"/>
    </source>
</evidence>
<sequence>MHSLSAESQIGAKPTPLFYAALKGGEGVFRLLLNRGLLPAPKHLFDHTAAQYLTLAAHGGIQLVRLLLDMGVSVHADFNAGCLVNLAATLEEDHEELLDLLLARGCTIDDTDLMGRTAFYLAAYNGDKNVMRRLLEQGADPLVVWRGDAALSVVAKYQDAGAVEVVLRAFDERGLSLGEVEGAVSVESLILPRPLHLAWWRLYCVELNVLASGLVGS</sequence>
<dbReference type="PANTHER" id="PTHR24198">
    <property type="entry name" value="ANKYRIN REPEAT AND PROTEIN KINASE DOMAIN-CONTAINING PROTEIN"/>
    <property type="match status" value="1"/>
</dbReference>
<gene>
    <name evidence="4" type="ORF">VN97_g17</name>
</gene>
<keyword evidence="5" id="KW-1185">Reference proteome</keyword>
<evidence type="ECO:0000313" key="5">
    <source>
        <dbReference type="Proteomes" id="UP001227192"/>
    </source>
</evidence>
<dbReference type="Pfam" id="PF12796">
    <property type="entry name" value="Ank_2"/>
    <property type="match status" value="1"/>
</dbReference>
<dbReference type="SUPFAM" id="SSF48403">
    <property type="entry name" value="Ankyrin repeat"/>
    <property type="match status" value="1"/>
</dbReference>
<dbReference type="SMART" id="SM00248">
    <property type="entry name" value="ANK"/>
    <property type="match status" value="4"/>
</dbReference>
<proteinExistence type="predicted"/>
<dbReference type="InterPro" id="IPR002110">
    <property type="entry name" value="Ankyrin_rpt"/>
</dbReference>
<dbReference type="PROSITE" id="PS50088">
    <property type="entry name" value="ANK_REPEAT"/>
    <property type="match status" value="1"/>
</dbReference>
<reference evidence="4" key="1">
    <citation type="submission" date="2015-06" db="EMBL/GenBank/DDBJ databases">
        <authorList>
            <person name="Nguyen H."/>
        </authorList>
    </citation>
    <scope>NUCLEOTIDE SEQUENCE</scope>
    <source>
        <strain evidence="4">DAOM 180753</strain>
    </source>
</reference>
<organism evidence="4 5">
    <name type="scientific">Penicillium thymicola</name>
    <dbReference type="NCBI Taxonomy" id="293382"/>
    <lineage>
        <taxon>Eukaryota</taxon>
        <taxon>Fungi</taxon>
        <taxon>Dikarya</taxon>
        <taxon>Ascomycota</taxon>
        <taxon>Pezizomycotina</taxon>
        <taxon>Eurotiomycetes</taxon>
        <taxon>Eurotiomycetidae</taxon>
        <taxon>Eurotiales</taxon>
        <taxon>Aspergillaceae</taxon>
        <taxon>Penicillium</taxon>
    </lineage>
</organism>
<evidence type="ECO:0000313" key="4">
    <source>
        <dbReference type="EMBL" id="KAJ9493186.1"/>
    </source>
</evidence>
<dbReference type="Proteomes" id="UP001227192">
    <property type="component" value="Unassembled WGS sequence"/>
</dbReference>
<dbReference type="AlphaFoldDB" id="A0AAI9TTJ9"/>
<keyword evidence="1" id="KW-0677">Repeat</keyword>
<dbReference type="InterPro" id="IPR036770">
    <property type="entry name" value="Ankyrin_rpt-contain_sf"/>
</dbReference>
<evidence type="ECO:0008006" key="6">
    <source>
        <dbReference type="Google" id="ProtNLM"/>
    </source>
</evidence>
<name>A0AAI9TTJ9_PENTH</name>
<feature type="repeat" description="ANK" evidence="3">
    <location>
        <begin position="114"/>
        <end position="140"/>
    </location>
</feature>
<dbReference type="PANTHER" id="PTHR24198:SF165">
    <property type="entry name" value="ANKYRIN REPEAT-CONTAINING PROTEIN-RELATED"/>
    <property type="match status" value="1"/>
</dbReference>
<dbReference type="EMBL" id="LACB01000001">
    <property type="protein sequence ID" value="KAJ9493186.1"/>
    <property type="molecule type" value="Genomic_DNA"/>
</dbReference>
<comment type="caution">
    <text evidence="4">The sequence shown here is derived from an EMBL/GenBank/DDBJ whole genome shotgun (WGS) entry which is preliminary data.</text>
</comment>
<accession>A0AAI9TTJ9</accession>